<dbReference type="Pfam" id="PF00211">
    <property type="entry name" value="Guanylate_cyc"/>
    <property type="match status" value="1"/>
</dbReference>
<evidence type="ECO:0000256" key="4">
    <source>
        <dbReference type="ARBA" id="ARBA00022989"/>
    </source>
</evidence>
<gene>
    <name evidence="10" type="ORF">SEMRO_478_G150990.1</name>
</gene>
<evidence type="ECO:0000256" key="5">
    <source>
        <dbReference type="ARBA" id="ARBA00023136"/>
    </source>
</evidence>
<evidence type="ECO:0000313" key="11">
    <source>
        <dbReference type="Proteomes" id="UP001153069"/>
    </source>
</evidence>
<keyword evidence="10" id="KW-0675">Receptor</keyword>
<dbReference type="CDD" id="cd07302">
    <property type="entry name" value="CHD"/>
    <property type="match status" value="1"/>
</dbReference>
<feature type="transmembrane region" description="Helical" evidence="8">
    <location>
        <begin position="51"/>
        <end position="72"/>
    </location>
</feature>
<evidence type="ECO:0000256" key="1">
    <source>
        <dbReference type="ARBA" id="ARBA00004370"/>
    </source>
</evidence>
<name>A0A9N8DYS2_9STRA</name>
<reference evidence="10" key="1">
    <citation type="submission" date="2020-06" db="EMBL/GenBank/DDBJ databases">
        <authorList>
            <consortium name="Plant Systems Biology data submission"/>
        </authorList>
    </citation>
    <scope>NUCLEOTIDE SEQUENCE</scope>
    <source>
        <strain evidence="10">D6</strain>
    </source>
</reference>
<dbReference type="InterPro" id="IPR029787">
    <property type="entry name" value="Nucleotide_cyclase"/>
</dbReference>
<keyword evidence="2 8" id="KW-0812">Transmembrane</keyword>
<dbReference type="GO" id="GO:0004016">
    <property type="term" value="F:adenylate cyclase activity"/>
    <property type="evidence" value="ECO:0007669"/>
    <property type="project" value="TreeGrafter"/>
</dbReference>
<dbReference type="PROSITE" id="PS50125">
    <property type="entry name" value="GUANYLATE_CYCLASE_2"/>
    <property type="match status" value="1"/>
</dbReference>
<accession>A0A9N8DYS2</accession>
<feature type="compositionally biased region" description="Basic and acidic residues" evidence="7">
    <location>
        <begin position="757"/>
        <end position="766"/>
    </location>
</feature>
<keyword evidence="3" id="KW-0547">Nucleotide-binding</keyword>
<dbReference type="GO" id="GO:0005886">
    <property type="term" value="C:plasma membrane"/>
    <property type="evidence" value="ECO:0007669"/>
    <property type="project" value="TreeGrafter"/>
</dbReference>
<sequence length="780" mass="86910">MKTTANEDVSQSNASLAVSGFFDEDEDGDTTKEEREEIAKDENRLIGGIRLLVVVVLVASALAVSISVYRYMSGSEEEAFETKFESDADKVLEAMGKTLDQTVGATDAFIRQIVSHARHSNSTWPFVTMPDYGLHAGKLLKLSKDFTCSICVFVEPDQREDWLEYANDNLHWVDEAKAIQDKDPDWTKSQDFVNTINYDLWGFDGPGRINITEPTHYKNNFLPYWQQYPMVKEREDAISVINHDVWQAPSTAVAVLDAVQNQRVVVAPVANIAEDSADELTLYIADIIRNWAKQYISEEDDSREPIGGMWYPMYDSLESIHLNLTKDQQPVGVFYAGFFWRELIRDILPSGSNGIILVYSDGCGPTFTYQLNGPNTIFLGAGDLHDSKYDAMGRSLTLFEIMDATKKQDNEEGYATKSKSSYSGLPLSETFCPGNIYVYPSQTMEDDYVTNQPLLFTLACVAIFVFTSAVFITYDLLVARRQRIVMERALASGAIVSSLFPEKVKQQLYAEQKQEKQPKKEMTIKGLFDDAEHGMAVESSKPIADLFENTTIFFADLAGFTAWSANRTPSEVFVLLETLYGAFDKIADRRKVFKVETIGDCYVAVTGIPEPQQNHAVIMARFARDCLTETNQIARELADTMGEDTRDLEMRVGLHSGSTTAGVLRGKKGRFQLFGDTVNTASRMESTGVKGRIHVSQATADALIACGKESWVSPRPDKIVAKGKGEMQTYFIQIATGSEVSRVTKLSDSSGEPELDVPSRQRRDAHPGASSLEEDDNVSV</sequence>
<feature type="domain" description="Guanylate cyclase" evidence="9">
    <location>
        <begin position="551"/>
        <end position="685"/>
    </location>
</feature>
<keyword evidence="6" id="KW-0456">Lyase</keyword>
<dbReference type="GO" id="GO:0007168">
    <property type="term" value="P:receptor guanylyl cyclase signaling pathway"/>
    <property type="evidence" value="ECO:0007669"/>
    <property type="project" value="TreeGrafter"/>
</dbReference>
<dbReference type="SUPFAM" id="SSF55073">
    <property type="entry name" value="Nucleotide cyclase"/>
    <property type="match status" value="1"/>
</dbReference>
<dbReference type="GO" id="GO:0000166">
    <property type="term" value="F:nucleotide binding"/>
    <property type="evidence" value="ECO:0007669"/>
    <property type="project" value="UniProtKB-KW"/>
</dbReference>
<evidence type="ECO:0000313" key="10">
    <source>
        <dbReference type="EMBL" id="CAB9511296.1"/>
    </source>
</evidence>
<evidence type="ECO:0000256" key="7">
    <source>
        <dbReference type="SAM" id="MobiDB-lite"/>
    </source>
</evidence>
<organism evidence="10 11">
    <name type="scientific">Seminavis robusta</name>
    <dbReference type="NCBI Taxonomy" id="568900"/>
    <lineage>
        <taxon>Eukaryota</taxon>
        <taxon>Sar</taxon>
        <taxon>Stramenopiles</taxon>
        <taxon>Ochrophyta</taxon>
        <taxon>Bacillariophyta</taxon>
        <taxon>Bacillariophyceae</taxon>
        <taxon>Bacillariophycidae</taxon>
        <taxon>Naviculales</taxon>
        <taxon>Naviculaceae</taxon>
        <taxon>Seminavis</taxon>
    </lineage>
</organism>
<comment type="subcellular location">
    <subcellularLocation>
        <location evidence="1">Membrane</location>
    </subcellularLocation>
</comment>
<evidence type="ECO:0000256" key="2">
    <source>
        <dbReference type="ARBA" id="ARBA00022692"/>
    </source>
</evidence>
<comment type="caution">
    <text evidence="10">The sequence shown here is derived from an EMBL/GenBank/DDBJ whole genome shotgun (WGS) entry which is preliminary data.</text>
</comment>
<dbReference type="PANTHER" id="PTHR11920:SF335">
    <property type="entry name" value="GUANYLATE CYCLASE"/>
    <property type="match status" value="1"/>
</dbReference>
<dbReference type="Proteomes" id="UP001153069">
    <property type="component" value="Unassembled WGS sequence"/>
</dbReference>
<evidence type="ECO:0000256" key="6">
    <source>
        <dbReference type="ARBA" id="ARBA00023239"/>
    </source>
</evidence>
<dbReference type="EMBL" id="CAICTM010000477">
    <property type="protein sequence ID" value="CAB9511296.1"/>
    <property type="molecule type" value="Genomic_DNA"/>
</dbReference>
<evidence type="ECO:0000256" key="8">
    <source>
        <dbReference type="SAM" id="Phobius"/>
    </source>
</evidence>
<dbReference type="Gene3D" id="3.30.70.1230">
    <property type="entry name" value="Nucleotide cyclase"/>
    <property type="match status" value="1"/>
</dbReference>
<dbReference type="SMART" id="SM00044">
    <property type="entry name" value="CYCc"/>
    <property type="match status" value="1"/>
</dbReference>
<keyword evidence="5 8" id="KW-0472">Membrane</keyword>
<dbReference type="GO" id="GO:0004383">
    <property type="term" value="F:guanylate cyclase activity"/>
    <property type="evidence" value="ECO:0007669"/>
    <property type="project" value="TreeGrafter"/>
</dbReference>
<protein>
    <submittedName>
        <fullName evidence="10">Receptor-type guanylate cyclase gcy</fullName>
    </submittedName>
</protein>
<dbReference type="InterPro" id="IPR001054">
    <property type="entry name" value="A/G_cyclase"/>
</dbReference>
<evidence type="ECO:0000256" key="3">
    <source>
        <dbReference type="ARBA" id="ARBA00022741"/>
    </source>
</evidence>
<dbReference type="GO" id="GO:0001653">
    <property type="term" value="F:peptide receptor activity"/>
    <property type="evidence" value="ECO:0007669"/>
    <property type="project" value="TreeGrafter"/>
</dbReference>
<feature type="transmembrane region" description="Helical" evidence="8">
    <location>
        <begin position="454"/>
        <end position="478"/>
    </location>
</feature>
<feature type="region of interest" description="Disordered" evidence="7">
    <location>
        <begin position="742"/>
        <end position="780"/>
    </location>
</feature>
<dbReference type="AlphaFoldDB" id="A0A9N8DYS2"/>
<evidence type="ECO:0000259" key="9">
    <source>
        <dbReference type="PROSITE" id="PS50125"/>
    </source>
</evidence>
<keyword evidence="11" id="KW-1185">Reference proteome</keyword>
<dbReference type="InterPro" id="IPR050401">
    <property type="entry name" value="Cyclic_nucleotide_synthase"/>
</dbReference>
<proteinExistence type="predicted"/>
<dbReference type="PANTHER" id="PTHR11920">
    <property type="entry name" value="GUANYLYL CYCLASE"/>
    <property type="match status" value="1"/>
</dbReference>
<keyword evidence="4 8" id="KW-1133">Transmembrane helix</keyword>
<dbReference type="GO" id="GO:0035556">
    <property type="term" value="P:intracellular signal transduction"/>
    <property type="evidence" value="ECO:0007669"/>
    <property type="project" value="InterPro"/>
</dbReference>